<dbReference type="Proteomes" id="UP001295794">
    <property type="component" value="Unassembled WGS sequence"/>
</dbReference>
<sequence>MGEINQRAGVLLCHMNTGSGAIHDITARSNCLLEVERVLFLPPLCQCIAALLLRRPFVDSDNISATL</sequence>
<dbReference type="EMBL" id="CAVNYO010000169">
    <property type="protein sequence ID" value="CAK5271284.1"/>
    <property type="molecule type" value="Genomic_DNA"/>
</dbReference>
<evidence type="ECO:0000313" key="2">
    <source>
        <dbReference type="Proteomes" id="UP001295794"/>
    </source>
</evidence>
<protein>
    <submittedName>
        <fullName evidence="1">Uncharacterized protein</fullName>
    </submittedName>
</protein>
<accession>A0AAD2K0Y8</accession>
<proteinExistence type="predicted"/>
<gene>
    <name evidence="1" type="ORF">MYCIT1_LOCUS16226</name>
</gene>
<keyword evidence="2" id="KW-1185">Reference proteome</keyword>
<dbReference type="AlphaFoldDB" id="A0AAD2K0Y8"/>
<evidence type="ECO:0000313" key="1">
    <source>
        <dbReference type="EMBL" id="CAK5271284.1"/>
    </source>
</evidence>
<organism evidence="1 2">
    <name type="scientific">Mycena citricolor</name>
    <dbReference type="NCBI Taxonomy" id="2018698"/>
    <lineage>
        <taxon>Eukaryota</taxon>
        <taxon>Fungi</taxon>
        <taxon>Dikarya</taxon>
        <taxon>Basidiomycota</taxon>
        <taxon>Agaricomycotina</taxon>
        <taxon>Agaricomycetes</taxon>
        <taxon>Agaricomycetidae</taxon>
        <taxon>Agaricales</taxon>
        <taxon>Marasmiineae</taxon>
        <taxon>Mycenaceae</taxon>
        <taxon>Mycena</taxon>
    </lineage>
</organism>
<name>A0AAD2K0Y8_9AGAR</name>
<comment type="caution">
    <text evidence="1">The sequence shown here is derived from an EMBL/GenBank/DDBJ whole genome shotgun (WGS) entry which is preliminary data.</text>
</comment>
<reference evidence="1" key="1">
    <citation type="submission" date="2023-11" db="EMBL/GenBank/DDBJ databases">
        <authorList>
            <person name="De Vega J J."/>
            <person name="De Vega J J."/>
        </authorList>
    </citation>
    <scope>NUCLEOTIDE SEQUENCE</scope>
</reference>